<dbReference type="Pfam" id="PF14076">
    <property type="entry name" value="DUF4258"/>
    <property type="match status" value="1"/>
</dbReference>
<dbReference type="InterPro" id="IPR022453">
    <property type="entry name" value="Znf_MqsA-type"/>
</dbReference>
<gene>
    <name evidence="1" type="ORF">SAMN04487931_102362</name>
</gene>
<dbReference type="NCBIfam" id="TIGR03831">
    <property type="entry name" value="YgiT_finger"/>
    <property type="match status" value="1"/>
</dbReference>
<evidence type="ECO:0000313" key="1">
    <source>
        <dbReference type="EMBL" id="SDT88324.1"/>
    </source>
</evidence>
<accession>A0A1H2DZQ6</accession>
<dbReference type="InterPro" id="IPR025354">
    <property type="entry name" value="DUF4258"/>
</dbReference>
<dbReference type="EMBL" id="FNLL01000002">
    <property type="protein sequence ID" value="SDT88324.1"/>
    <property type="molecule type" value="Genomic_DNA"/>
</dbReference>
<sequence>MSKKLTLIMDWIKSRTKDRIYFNSEHMVRYLTRRTFSISEIETVLAEGSILETHSHPLRNDCYLVLAYPDNKPIHVMCTKDKDENLIVLYAYRPSEPTWKDERTRRQVKGQPMDENLRKCFFCNSDIEPITVGNFDFRWEGSLYVIKGVPAGLCVQCGEKYISAEASKKIVAKIEKKDFTGKDDVLVFEYEG</sequence>
<dbReference type="Gene3D" id="3.10.20.860">
    <property type="match status" value="1"/>
</dbReference>
<reference evidence="2" key="1">
    <citation type="submission" date="2016-10" db="EMBL/GenBank/DDBJ databases">
        <authorList>
            <person name="Varghese N."/>
            <person name="Submissions S."/>
        </authorList>
    </citation>
    <scope>NUCLEOTIDE SEQUENCE [LARGE SCALE GENOMIC DNA]</scope>
    <source>
        <strain evidence="2">DSM 3384</strain>
    </source>
</reference>
<protein>
    <submittedName>
        <fullName evidence="1">YgiT-type zinc finger domain-containing protein</fullName>
    </submittedName>
</protein>
<dbReference type="CDD" id="cd12870">
    <property type="entry name" value="MqsA"/>
    <property type="match status" value="1"/>
</dbReference>
<dbReference type="AlphaFoldDB" id="A0A1H2DZQ6"/>
<keyword evidence="2" id="KW-1185">Reference proteome</keyword>
<evidence type="ECO:0000313" key="2">
    <source>
        <dbReference type="Proteomes" id="UP000199608"/>
    </source>
</evidence>
<organism evidence="1 2">
    <name type="scientific">Desulfobacula phenolica</name>
    <dbReference type="NCBI Taxonomy" id="90732"/>
    <lineage>
        <taxon>Bacteria</taxon>
        <taxon>Pseudomonadati</taxon>
        <taxon>Thermodesulfobacteriota</taxon>
        <taxon>Desulfobacteria</taxon>
        <taxon>Desulfobacterales</taxon>
        <taxon>Desulfobacteraceae</taxon>
        <taxon>Desulfobacula</taxon>
    </lineage>
</organism>
<dbReference type="RefSeq" id="WP_014956026.1">
    <property type="nucleotide sequence ID" value="NZ_FNLL01000002.1"/>
</dbReference>
<dbReference type="Proteomes" id="UP000199608">
    <property type="component" value="Unassembled WGS sequence"/>
</dbReference>
<proteinExistence type="predicted"/>
<name>A0A1H2DZQ6_9BACT</name>